<dbReference type="Gene3D" id="3.30.230.70">
    <property type="entry name" value="GHMP Kinase, N-terminal domain"/>
    <property type="match status" value="1"/>
</dbReference>
<evidence type="ECO:0000313" key="8">
    <source>
        <dbReference type="WBParaSite" id="ASIM_0000667301-mRNA-1"/>
    </source>
</evidence>
<comment type="subcellular location">
    <subcellularLocation>
        <location evidence="2">Cytoplasm</location>
    </subcellularLocation>
    <subcellularLocation>
        <location evidence="1">Nucleus</location>
    </subcellularLocation>
</comment>
<keyword evidence="4" id="KW-0963">Cytoplasm</keyword>
<dbReference type="PANTHER" id="PTHR11097">
    <property type="entry name" value="EXOSOME COMPLEX EXONUCLEASE RIBOSOMAL RNA PROCESSING PROTEIN"/>
    <property type="match status" value="1"/>
</dbReference>
<reference evidence="6 7" key="2">
    <citation type="submission" date="2018-11" db="EMBL/GenBank/DDBJ databases">
        <authorList>
            <consortium name="Pathogen Informatics"/>
        </authorList>
    </citation>
    <scope>NUCLEOTIDE SEQUENCE [LARGE SCALE GENOMIC DNA]</scope>
</reference>
<feature type="domain" description="Exoribonuclease phosphorolytic" evidence="5">
    <location>
        <begin position="8"/>
        <end position="117"/>
    </location>
</feature>
<dbReference type="GO" id="GO:0071038">
    <property type="term" value="P:TRAMP-dependent tRNA surveillance pathway"/>
    <property type="evidence" value="ECO:0007669"/>
    <property type="project" value="TreeGrafter"/>
</dbReference>
<comment type="similarity">
    <text evidence="3">Belongs to the RNase PH family.</text>
</comment>
<dbReference type="PANTHER" id="PTHR11097:SF14">
    <property type="entry name" value="EXOSOME COMPLEX COMPONENT RRP45"/>
    <property type="match status" value="1"/>
</dbReference>
<keyword evidence="7" id="KW-1185">Reference proteome</keyword>
<dbReference type="GO" id="GO:0071028">
    <property type="term" value="P:nuclear mRNA surveillance"/>
    <property type="evidence" value="ECO:0007669"/>
    <property type="project" value="TreeGrafter"/>
</dbReference>
<organism evidence="8">
    <name type="scientific">Anisakis simplex</name>
    <name type="common">Herring worm</name>
    <dbReference type="NCBI Taxonomy" id="6269"/>
    <lineage>
        <taxon>Eukaryota</taxon>
        <taxon>Metazoa</taxon>
        <taxon>Ecdysozoa</taxon>
        <taxon>Nematoda</taxon>
        <taxon>Chromadorea</taxon>
        <taxon>Rhabditida</taxon>
        <taxon>Spirurina</taxon>
        <taxon>Ascaridomorpha</taxon>
        <taxon>Ascaridoidea</taxon>
        <taxon>Anisakidae</taxon>
        <taxon>Anisakis</taxon>
        <taxon>Anisakis simplex complex</taxon>
    </lineage>
</organism>
<dbReference type="GO" id="GO:0034475">
    <property type="term" value="P:U4 snRNA 3'-end processing"/>
    <property type="evidence" value="ECO:0007669"/>
    <property type="project" value="TreeGrafter"/>
</dbReference>
<evidence type="ECO:0000259" key="5">
    <source>
        <dbReference type="Pfam" id="PF01138"/>
    </source>
</evidence>
<dbReference type="AlphaFoldDB" id="A0A0M3JGB8"/>
<dbReference type="GO" id="GO:0034473">
    <property type="term" value="P:U1 snRNA 3'-end processing"/>
    <property type="evidence" value="ECO:0007669"/>
    <property type="project" value="TreeGrafter"/>
</dbReference>
<evidence type="ECO:0000256" key="3">
    <source>
        <dbReference type="ARBA" id="ARBA00006678"/>
    </source>
</evidence>
<dbReference type="GO" id="GO:0035925">
    <property type="term" value="F:mRNA 3'-UTR AU-rich region binding"/>
    <property type="evidence" value="ECO:0007669"/>
    <property type="project" value="TreeGrafter"/>
</dbReference>
<evidence type="ECO:0000256" key="4">
    <source>
        <dbReference type="ARBA" id="ARBA00022490"/>
    </source>
</evidence>
<protein>
    <submittedName>
        <fullName evidence="8">Exosome complex component RRP45 (inferred by orthology to a human protein)</fullName>
    </submittedName>
</protein>
<dbReference type="GO" id="GO:0000176">
    <property type="term" value="C:nuclear exosome (RNase complex)"/>
    <property type="evidence" value="ECO:0007669"/>
    <property type="project" value="TreeGrafter"/>
</dbReference>
<dbReference type="InterPro" id="IPR027408">
    <property type="entry name" value="PNPase/RNase_PH_dom_sf"/>
</dbReference>
<dbReference type="GO" id="GO:0034476">
    <property type="term" value="P:U5 snRNA 3'-end processing"/>
    <property type="evidence" value="ECO:0007669"/>
    <property type="project" value="TreeGrafter"/>
</dbReference>
<dbReference type="GO" id="GO:0016075">
    <property type="term" value="P:rRNA catabolic process"/>
    <property type="evidence" value="ECO:0007669"/>
    <property type="project" value="TreeGrafter"/>
</dbReference>
<dbReference type="InterPro" id="IPR050590">
    <property type="entry name" value="Exosome_comp_Rrp42_subfam"/>
</dbReference>
<dbReference type="GO" id="GO:0000177">
    <property type="term" value="C:cytoplasmic exosome (RNase complex)"/>
    <property type="evidence" value="ECO:0007669"/>
    <property type="project" value="TreeGrafter"/>
</dbReference>
<gene>
    <name evidence="6" type="ORF">ASIM_LOCUS6447</name>
</gene>
<dbReference type="EMBL" id="UYRR01014005">
    <property type="protein sequence ID" value="VDK27039.1"/>
    <property type="molecule type" value="Genomic_DNA"/>
</dbReference>
<sequence length="135" mass="14660">MIASICRVLSKVSCCLVEPRSASRGNMGTVEVHVDMSPMGSPTFEDGRLGIRGIELNHVLELLCRDCGMIDLEALCLIAHKKVWQIRIDVHVLQADGGLMDCASVSVITALAHFRRPDVSVLADAIVIVSRLVHS</sequence>
<dbReference type="GO" id="GO:0071035">
    <property type="term" value="P:nuclear polyadenylation-dependent rRNA catabolic process"/>
    <property type="evidence" value="ECO:0007669"/>
    <property type="project" value="TreeGrafter"/>
</dbReference>
<name>A0A0M3JGB8_ANISI</name>
<reference evidence="8" key="1">
    <citation type="submission" date="2017-02" db="UniProtKB">
        <authorList>
            <consortium name="WormBaseParasite"/>
        </authorList>
    </citation>
    <scope>IDENTIFICATION</scope>
</reference>
<dbReference type="InterPro" id="IPR020568">
    <property type="entry name" value="Ribosomal_Su5_D2-typ_SF"/>
</dbReference>
<dbReference type="SUPFAM" id="SSF54211">
    <property type="entry name" value="Ribosomal protein S5 domain 2-like"/>
    <property type="match status" value="1"/>
</dbReference>
<evidence type="ECO:0000256" key="1">
    <source>
        <dbReference type="ARBA" id="ARBA00004123"/>
    </source>
</evidence>
<dbReference type="GO" id="GO:0000467">
    <property type="term" value="P:exonucleolytic trimming to generate mature 3'-end of 5.8S rRNA from tricistronic rRNA transcript (SSU-rRNA, 5.8S rRNA, LSU-rRNA)"/>
    <property type="evidence" value="ECO:0007669"/>
    <property type="project" value="TreeGrafter"/>
</dbReference>
<evidence type="ECO:0000313" key="7">
    <source>
        <dbReference type="Proteomes" id="UP000267096"/>
    </source>
</evidence>
<proteinExistence type="inferred from homology"/>
<dbReference type="OrthoDB" id="10264038at2759"/>
<dbReference type="InterPro" id="IPR001247">
    <property type="entry name" value="ExoRNase_PH_dom1"/>
</dbReference>
<dbReference type="Pfam" id="PF01138">
    <property type="entry name" value="RNase_PH"/>
    <property type="match status" value="1"/>
</dbReference>
<accession>A0A0M3JGB8</accession>
<evidence type="ECO:0000313" key="6">
    <source>
        <dbReference type="EMBL" id="VDK27039.1"/>
    </source>
</evidence>
<dbReference type="WBParaSite" id="ASIM_0000667301-mRNA-1">
    <property type="protein sequence ID" value="ASIM_0000667301-mRNA-1"/>
    <property type="gene ID" value="ASIM_0000667301"/>
</dbReference>
<evidence type="ECO:0000256" key="2">
    <source>
        <dbReference type="ARBA" id="ARBA00004496"/>
    </source>
</evidence>
<dbReference type="Proteomes" id="UP000267096">
    <property type="component" value="Unassembled WGS sequence"/>
</dbReference>